<dbReference type="SMART" id="SM00253">
    <property type="entry name" value="SOCS"/>
    <property type="match status" value="1"/>
</dbReference>
<evidence type="ECO:0008006" key="10">
    <source>
        <dbReference type="Google" id="ProtNLM"/>
    </source>
</evidence>
<dbReference type="PANTHER" id="PTHR10155">
    <property type="entry name" value="PHOSPHATIDYLINOSITOL 3-KINASE REGULATORY SUBUNIT"/>
    <property type="match status" value="1"/>
</dbReference>
<keyword evidence="4 5" id="KW-0727">SH2 domain</keyword>
<dbReference type="Pfam" id="PF07525">
    <property type="entry name" value="SOCS_box"/>
    <property type="match status" value="1"/>
</dbReference>
<sequence length="191" mass="21659">MSAGIKTVSLDPVIKKLEESGFYWGAISAVKAKSLLREKPVGQFLVRDSSDSRHLFTITLVTATGITNVRINFTEGFFSLDRNDTFMEPRNEEVKNYSPPKFDCVVKMVFYYMLVSTGILQAKEKVTKTLGNRGTPLFILWRPLYKEVSSLQHLCRRALNRQILATGGTDVKQTSIPHPVKSYLSQYPYPM</sequence>
<dbReference type="PANTHER" id="PTHR10155:SF16">
    <property type="entry name" value="SUPPRESSOR OF CYTOKINE SIGNALING 2"/>
    <property type="match status" value="1"/>
</dbReference>
<evidence type="ECO:0000313" key="8">
    <source>
        <dbReference type="EMBL" id="CAH3119270.1"/>
    </source>
</evidence>
<dbReference type="PROSITE" id="PS50001">
    <property type="entry name" value="SH2"/>
    <property type="match status" value="1"/>
</dbReference>
<keyword evidence="9" id="KW-1185">Reference proteome</keyword>
<keyword evidence="1" id="KW-0341">Growth regulation</keyword>
<evidence type="ECO:0000313" key="9">
    <source>
        <dbReference type="Proteomes" id="UP001159405"/>
    </source>
</evidence>
<dbReference type="InterPro" id="IPR001496">
    <property type="entry name" value="SOCS_box"/>
</dbReference>
<feature type="domain" description="SOCS box" evidence="7">
    <location>
        <begin position="139"/>
        <end position="190"/>
    </location>
</feature>
<evidence type="ECO:0000259" key="6">
    <source>
        <dbReference type="PROSITE" id="PS50001"/>
    </source>
</evidence>
<name>A0ABN8NUX3_9CNID</name>
<gene>
    <name evidence="8" type="ORF">PLOB_00027274</name>
</gene>
<protein>
    <recommendedName>
        <fullName evidence="10">Suppressor of cytokine signaling 2</fullName>
    </recommendedName>
</protein>
<dbReference type="Pfam" id="PF00017">
    <property type="entry name" value="SH2"/>
    <property type="match status" value="1"/>
</dbReference>
<dbReference type="Proteomes" id="UP001159405">
    <property type="component" value="Unassembled WGS sequence"/>
</dbReference>
<evidence type="ECO:0000259" key="7">
    <source>
        <dbReference type="PROSITE" id="PS50225"/>
    </source>
</evidence>
<dbReference type="Gene3D" id="3.30.505.10">
    <property type="entry name" value="SH2 domain"/>
    <property type="match status" value="1"/>
</dbReference>
<dbReference type="InterPro" id="IPR036860">
    <property type="entry name" value="SH2_dom_sf"/>
</dbReference>
<dbReference type="InterPro" id="IPR036036">
    <property type="entry name" value="SOCS_box-like_dom_sf"/>
</dbReference>
<dbReference type="SUPFAM" id="SSF158235">
    <property type="entry name" value="SOCS box-like"/>
    <property type="match status" value="1"/>
</dbReference>
<feature type="domain" description="SH2" evidence="6">
    <location>
        <begin position="22"/>
        <end position="130"/>
    </location>
</feature>
<evidence type="ECO:0000256" key="3">
    <source>
        <dbReference type="ARBA" id="ARBA00022786"/>
    </source>
</evidence>
<dbReference type="SUPFAM" id="SSF55550">
    <property type="entry name" value="SH2 domain"/>
    <property type="match status" value="1"/>
</dbReference>
<dbReference type="CDD" id="cd03587">
    <property type="entry name" value="SOCS"/>
    <property type="match status" value="1"/>
</dbReference>
<dbReference type="SMART" id="SM00969">
    <property type="entry name" value="SOCS_box"/>
    <property type="match status" value="1"/>
</dbReference>
<organism evidence="8 9">
    <name type="scientific">Porites lobata</name>
    <dbReference type="NCBI Taxonomy" id="104759"/>
    <lineage>
        <taxon>Eukaryota</taxon>
        <taxon>Metazoa</taxon>
        <taxon>Cnidaria</taxon>
        <taxon>Anthozoa</taxon>
        <taxon>Hexacorallia</taxon>
        <taxon>Scleractinia</taxon>
        <taxon>Fungiina</taxon>
        <taxon>Poritidae</taxon>
        <taxon>Porites</taxon>
    </lineage>
</organism>
<keyword evidence="3" id="KW-0833">Ubl conjugation pathway</keyword>
<comment type="caution">
    <text evidence="8">The sequence shown here is derived from an EMBL/GenBank/DDBJ whole genome shotgun (WGS) entry which is preliminary data.</text>
</comment>
<evidence type="ECO:0000256" key="4">
    <source>
        <dbReference type="ARBA" id="ARBA00022999"/>
    </source>
</evidence>
<keyword evidence="2" id="KW-0734">Signal transduction inhibitor</keyword>
<accession>A0ABN8NUX3</accession>
<evidence type="ECO:0000256" key="1">
    <source>
        <dbReference type="ARBA" id="ARBA00022604"/>
    </source>
</evidence>
<reference evidence="8 9" key="1">
    <citation type="submission" date="2022-05" db="EMBL/GenBank/DDBJ databases">
        <authorList>
            <consortium name="Genoscope - CEA"/>
            <person name="William W."/>
        </authorList>
    </citation>
    <scope>NUCLEOTIDE SEQUENCE [LARGE SCALE GENOMIC DNA]</scope>
</reference>
<dbReference type="SMART" id="SM00252">
    <property type="entry name" value="SH2"/>
    <property type="match status" value="1"/>
</dbReference>
<dbReference type="EMBL" id="CALNXK010000033">
    <property type="protein sequence ID" value="CAH3119270.1"/>
    <property type="molecule type" value="Genomic_DNA"/>
</dbReference>
<dbReference type="PROSITE" id="PS50225">
    <property type="entry name" value="SOCS"/>
    <property type="match status" value="1"/>
</dbReference>
<dbReference type="InterPro" id="IPR000980">
    <property type="entry name" value="SH2"/>
</dbReference>
<evidence type="ECO:0000256" key="2">
    <source>
        <dbReference type="ARBA" id="ARBA00022700"/>
    </source>
</evidence>
<proteinExistence type="predicted"/>
<evidence type="ECO:0000256" key="5">
    <source>
        <dbReference type="PROSITE-ProRule" id="PRU00191"/>
    </source>
</evidence>